<protein>
    <submittedName>
        <fullName evidence="1">Uncharacterized protein</fullName>
    </submittedName>
</protein>
<keyword evidence="2" id="KW-1185">Reference proteome</keyword>
<name>A0ACD4ZTE3_9ACTN</name>
<evidence type="ECO:0000313" key="2">
    <source>
        <dbReference type="Proteomes" id="UP001348369"/>
    </source>
</evidence>
<accession>A0ACD4ZTE3</accession>
<dbReference type="Proteomes" id="UP001348369">
    <property type="component" value="Chromosome"/>
</dbReference>
<gene>
    <name evidence="1" type="ORF">OG835_34185</name>
</gene>
<organism evidence="1 2">
    <name type="scientific">Streptomyces scopuliridis</name>
    <dbReference type="NCBI Taxonomy" id="452529"/>
    <lineage>
        <taxon>Bacteria</taxon>
        <taxon>Bacillati</taxon>
        <taxon>Actinomycetota</taxon>
        <taxon>Actinomycetes</taxon>
        <taxon>Kitasatosporales</taxon>
        <taxon>Streptomycetaceae</taxon>
        <taxon>Streptomyces</taxon>
    </lineage>
</organism>
<evidence type="ECO:0000313" key="1">
    <source>
        <dbReference type="EMBL" id="WSC01563.1"/>
    </source>
</evidence>
<proteinExistence type="predicted"/>
<dbReference type="EMBL" id="CP109109">
    <property type="protein sequence ID" value="WSC01563.1"/>
    <property type="molecule type" value="Genomic_DNA"/>
</dbReference>
<reference evidence="1" key="1">
    <citation type="submission" date="2022-10" db="EMBL/GenBank/DDBJ databases">
        <title>The complete genomes of actinobacterial strains from the NBC collection.</title>
        <authorList>
            <person name="Joergensen T.S."/>
            <person name="Alvarez Arevalo M."/>
            <person name="Sterndorff E.B."/>
            <person name="Faurdal D."/>
            <person name="Vuksanovic O."/>
            <person name="Mourched A.-S."/>
            <person name="Charusanti P."/>
            <person name="Shaw S."/>
            <person name="Blin K."/>
            <person name="Weber T."/>
        </authorList>
    </citation>
    <scope>NUCLEOTIDE SEQUENCE</scope>
    <source>
        <strain evidence="1">NBC 01771</strain>
    </source>
</reference>
<sequence length="116" mass="12615">MSSDPIRILRGQGGQVEAEGPCDAFAATVLKRAGFMTFPTLYGQWVRLPFDMGEAWETEHASWAADMLTAARYPAELDPSLRTAPPDDTTPPAPMPRRSTAAMTTQPAPPARSARR</sequence>